<evidence type="ECO:0000256" key="1">
    <source>
        <dbReference type="SAM" id="MobiDB-lite"/>
    </source>
</evidence>
<organism evidence="2 3">
    <name type="scientific">Paracoccidioides brasiliensis (strain Pb18)</name>
    <dbReference type="NCBI Taxonomy" id="502780"/>
    <lineage>
        <taxon>Eukaryota</taxon>
        <taxon>Fungi</taxon>
        <taxon>Dikarya</taxon>
        <taxon>Ascomycota</taxon>
        <taxon>Pezizomycotina</taxon>
        <taxon>Eurotiomycetes</taxon>
        <taxon>Eurotiomycetidae</taxon>
        <taxon>Onygenales</taxon>
        <taxon>Ajellomycetaceae</taxon>
        <taxon>Paracoccidioides</taxon>
    </lineage>
</organism>
<dbReference type="OrthoDB" id="4173102at2759"/>
<reference evidence="2 3" key="1">
    <citation type="journal article" date="2011" name="PLoS Genet.">
        <title>Comparative genomic analysis of human fungal pathogens causing paracoccidioidomycosis.</title>
        <authorList>
            <person name="Desjardins C.A."/>
            <person name="Champion M.D."/>
            <person name="Holder J.W."/>
            <person name="Muszewska A."/>
            <person name="Goldberg J."/>
            <person name="Bailao A.M."/>
            <person name="Brigido M.M."/>
            <person name="Ferreira M.E."/>
            <person name="Garcia A.M."/>
            <person name="Grynberg M."/>
            <person name="Gujja S."/>
            <person name="Heiman D.I."/>
            <person name="Henn M.R."/>
            <person name="Kodira C.D."/>
            <person name="Leon-Narvaez H."/>
            <person name="Longo L.V."/>
            <person name="Ma L.J."/>
            <person name="Malavazi I."/>
            <person name="Matsuo A.L."/>
            <person name="Morais F.V."/>
            <person name="Pereira M."/>
            <person name="Rodriguez-Brito S."/>
            <person name="Sakthikumar S."/>
            <person name="Salem-Izacc S.M."/>
            <person name="Sykes S.M."/>
            <person name="Teixeira M.M."/>
            <person name="Vallejo M.C."/>
            <person name="Walter M.E."/>
            <person name="Yandava C."/>
            <person name="Young S."/>
            <person name="Zeng Q."/>
            <person name="Zucker J."/>
            <person name="Felipe M.S."/>
            <person name="Goldman G.H."/>
            <person name="Haas B.J."/>
            <person name="McEwen J.G."/>
            <person name="Nino-Vega G."/>
            <person name="Puccia R."/>
            <person name="San-Blas G."/>
            <person name="Soares C.M."/>
            <person name="Birren B.W."/>
            <person name="Cuomo C.A."/>
        </authorList>
    </citation>
    <scope>NUCLEOTIDE SEQUENCE [LARGE SCALE GENOMIC DNA]</scope>
    <source>
        <strain evidence="2 3">Pb18</strain>
    </source>
</reference>
<gene>
    <name evidence="2" type="ORF">PADG_01080</name>
</gene>
<dbReference type="InParanoid" id="C1FZ54"/>
<accession>C1FZ54</accession>
<dbReference type="GeneID" id="22580809"/>
<dbReference type="VEuPathDB" id="FungiDB:PADG_01080"/>
<feature type="compositionally biased region" description="Polar residues" evidence="1">
    <location>
        <begin position="62"/>
        <end position="78"/>
    </location>
</feature>
<protein>
    <submittedName>
        <fullName evidence="2">Uncharacterized protein</fullName>
    </submittedName>
</protein>
<dbReference type="KEGG" id="pbn:PADG_01080"/>
<dbReference type="eggNOG" id="ENOG502RATZ">
    <property type="taxonomic scope" value="Eukaryota"/>
</dbReference>
<dbReference type="HOGENOM" id="CLU_1917688_0_0_1"/>
<feature type="region of interest" description="Disordered" evidence="1">
    <location>
        <begin position="62"/>
        <end position="90"/>
    </location>
</feature>
<proteinExistence type="predicted"/>
<name>C1FZ54_PARBD</name>
<evidence type="ECO:0000313" key="3">
    <source>
        <dbReference type="Proteomes" id="UP000001628"/>
    </source>
</evidence>
<dbReference type="EMBL" id="KN275957">
    <property type="protein sequence ID" value="EEH44791.1"/>
    <property type="molecule type" value="Genomic_DNA"/>
</dbReference>
<evidence type="ECO:0000313" key="2">
    <source>
        <dbReference type="EMBL" id="EEH44791.1"/>
    </source>
</evidence>
<dbReference type="AlphaFoldDB" id="C1FZ54"/>
<sequence length="132" mass="14570">MRPQPSSNLLFQLISPYNTHLCSDQHSLLLLRTCSPSPSPSPTTFSILPTAKSNFSTTRAIPFSNDSGSLQAPTNNQTQRKHFKDDTKGNAEIPTVSLEGLGLSRNMKMVVRAMTGVIGTTETLFWCRSAWR</sequence>
<dbReference type="RefSeq" id="XP_010756601.1">
    <property type="nucleotide sequence ID" value="XM_010758299.1"/>
</dbReference>
<dbReference type="Proteomes" id="UP000001628">
    <property type="component" value="Unassembled WGS sequence"/>
</dbReference>
<keyword evidence="3" id="KW-1185">Reference proteome</keyword>